<dbReference type="GO" id="GO:0050897">
    <property type="term" value="F:cobalt ion binding"/>
    <property type="evidence" value="ECO:0007669"/>
    <property type="project" value="UniProtKB-UniRule"/>
</dbReference>
<feature type="binding site" evidence="15">
    <location>
        <position position="74"/>
    </location>
    <ligand>
        <name>Zn(2+)</name>
        <dbReference type="ChEBI" id="CHEBI:29105"/>
        <label>1</label>
    </ligand>
</feature>
<dbReference type="GO" id="GO:0006526">
    <property type="term" value="P:L-arginine biosynthetic process"/>
    <property type="evidence" value="ECO:0007669"/>
    <property type="project" value="TreeGrafter"/>
</dbReference>
<evidence type="ECO:0000256" key="1">
    <source>
        <dbReference type="ARBA" id="ARBA00005130"/>
    </source>
</evidence>
<dbReference type="InterPro" id="IPR005941">
    <property type="entry name" value="DapE_proteobac"/>
</dbReference>
<dbReference type="HAMAP" id="MF_01690">
    <property type="entry name" value="DapE"/>
    <property type="match status" value="1"/>
</dbReference>
<dbReference type="InterPro" id="IPR002933">
    <property type="entry name" value="Peptidase_M20"/>
</dbReference>
<dbReference type="GO" id="GO:0008777">
    <property type="term" value="F:acetylornithine deacetylase activity"/>
    <property type="evidence" value="ECO:0007669"/>
    <property type="project" value="TreeGrafter"/>
</dbReference>
<dbReference type="SUPFAM" id="SSF53187">
    <property type="entry name" value="Zn-dependent exopeptidases"/>
    <property type="match status" value="1"/>
</dbReference>
<dbReference type="Pfam" id="PF07687">
    <property type="entry name" value="M20_dimer"/>
    <property type="match status" value="1"/>
</dbReference>
<comment type="cofactor">
    <cofactor evidence="15">
        <name>Zn(2+)</name>
        <dbReference type="ChEBI" id="CHEBI:29105"/>
    </cofactor>
    <cofactor evidence="15">
        <name>Co(2+)</name>
        <dbReference type="ChEBI" id="CHEBI:48828"/>
    </cofactor>
    <text evidence="15">Binds 2 Zn(2+) or Co(2+) ions per subunit.</text>
</comment>
<comment type="pathway">
    <text evidence="1 15">Amino-acid biosynthesis; L-lysine biosynthesis via DAP pathway; LL-2,6-diaminopimelate from (S)-tetrahydrodipicolinate (succinylase route): step 3/3.</text>
</comment>
<evidence type="ECO:0000256" key="13">
    <source>
        <dbReference type="ARBA" id="ARBA00031891"/>
    </source>
</evidence>
<evidence type="ECO:0000256" key="14">
    <source>
        <dbReference type="ARBA" id="ARBA00051301"/>
    </source>
</evidence>
<evidence type="ECO:0000256" key="12">
    <source>
        <dbReference type="ARBA" id="ARBA00023285"/>
    </source>
</evidence>
<proteinExistence type="inferred from homology"/>
<dbReference type="InterPro" id="IPR050072">
    <property type="entry name" value="Peptidase_M20A"/>
</dbReference>
<keyword evidence="7 15" id="KW-0479">Metal-binding</keyword>
<keyword evidence="10 15" id="KW-0220">Diaminopimelate biosynthesis</keyword>
<dbReference type="EMBL" id="JACCDF010000005">
    <property type="protein sequence ID" value="NYS60632.1"/>
    <property type="molecule type" value="Genomic_DNA"/>
</dbReference>
<dbReference type="FunFam" id="3.30.70.360:FF:000011">
    <property type="entry name" value="Succinyl-diaminopimelate desuccinylase"/>
    <property type="match status" value="1"/>
</dbReference>
<dbReference type="Gene3D" id="3.40.630.10">
    <property type="entry name" value="Zn peptidases"/>
    <property type="match status" value="2"/>
</dbReference>
<name>A0A7Z0LKM3_9GAMM</name>
<dbReference type="PROSITE" id="PS00758">
    <property type="entry name" value="ARGE_DAPE_CPG2_1"/>
    <property type="match status" value="1"/>
</dbReference>
<keyword evidence="9 15" id="KW-0862">Zinc</keyword>
<dbReference type="NCBIfam" id="TIGR01246">
    <property type="entry name" value="dapE_proteo"/>
    <property type="match status" value="1"/>
</dbReference>
<dbReference type="GO" id="GO:0009089">
    <property type="term" value="P:lysine biosynthetic process via diaminopimelate"/>
    <property type="evidence" value="ECO:0007669"/>
    <property type="project" value="UniProtKB-UniRule"/>
</dbReference>
<feature type="binding site" evidence="15">
    <location>
        <position position="357"/>
    </location>
    <ligand>
        <name>Zn(2+)</name>
        <dbReference type="ChEBI" id="CHEBI:29105"/>
        <label>2</label>
    </ligand>
</feature>
<evidence type="ECO:0000256" key="9">
    <source>
        <dbReference type="ARBA" id="ARBA00022833"/>
    </source>
</evidence>
<comment type="similarity">
    <text evidence="2 15">Belongs to the peptidase M20A family. DapE subfamily.</text>
</comment>
<evidence type="ECO:0000256" key="3">
    <source>
        <dbReference type="ARBA" id="ARBA00011738"/>
    </source>
</evidence>
<evidence type="ECO:0000256" key="4">
    <source>
        <dbReference type="ARBA" id="ARBA00011921"/>
    </source>
</evidence>
<dbReference type="FunFam" id="3.40.630.10:FF:000005">
    <property type="entry name" value="Succinyl-diaminopimelate desuccinylase"/>
    <property type="match status" value="1"/>
</dbReference>
<dbReference type="PANTHER" id="PTHR43808:SF31">
    <property type="entry name" value="N-ACETYL-L-CITRULLINE DEACETYLASE"/>
    <property type="match status" value="1"/>
</dbReference>
<dbReference type="InterPro" id="IPR001261">
    <property type="entry name" value="ArgE/DapE_CS"/>
</dbReference>
<reference evidence="17 18" key="1">
    <citation type="journal article" date="2015" name="Int. J. Syst. Evol. Microbiol.">
        <title>Halomonas salicampi sp. nov., a halotolerant and alkalitolerant bacterium isolated from a saltern soil.</title>
        <authorList>
            <person name="Lee J.C."/>
            <person name="Kim Y.S."/>
            <person name="Yun B.S."/>
            <person name="Whang K.S."/>
        </authorList>
    </citation>
    <scope>NUCLEOTIDE SEQUENCE [LARGE SCALE GENOMIC DNA]</scope>
    <source>
        <strain evidence="17 18">BH103</strain>
    </source>
</reference>
<evidence type="ECO:0000256" key="8">
    <source>
        <dbReference type="ARBA" id="ARBA00022801"/>
    </source>
</evidence>
<dbReference type="SUPFAM" id="SSF55031">
    <property type="entry name" value="Bacterial exopeptidase dimerisation domain"/>
    <property type="match status" value="1"/>
</dbReference>
<feature type="binding site" evidence="15">
    <location>
        <position position="171"/>
    </location>
    <ligand>
        <name>Zn(2+)</name>
        <dbReference type="ChEBI" id="CHEBI:29105"/>
        <label>1</label>
    </ligand>
</feature>
<evidence type="ECO:0000256" key="5">
    <source>
        <dbReference type="ARBA" id="ARBA00022391"/>
    </source>
</evidence>
<dbReference type="RefSeq" id="WP_179929964.1">
    <property type="nucleotide sequence ID" value="NZ_JACCDF010000005.1"/>
</dbReference>
<dbReference type="GO" id="GO:0019877">
    <property type="term" value="P:diaminopimelate biosynthetic process"/>
    <property type="evidence" value="ECO:0007669"/>
    <property type="project" value="UniProtKB-UniRule"/>
</dbReference>
<keyword evidence="18" id="KW-1185">Reference proteome</keyword>
<evidence type="ECO:0000259" key="16">
    <source>
        <dbReference type="Pfam" id="PF07687"/>
    </source>
</evidence>
<gene>
    <name evidence="15 17" type="primary">dapE</name>
    <name evidence="17" type="ORF">HZS81_07635</name>
</gene>
<dbReference type="InterPro" id="IPR011650">
    <property type="entry name" value="Peptidase_M20_dimer"/>
</dbReference>
<evidence type="ECO:0000256" key="10">
    <source>
        <dbReference type="ARBA" id="ARBA00022915"/>
    </source>
</evidence>
<feature type="binding site" evidence="15">
    <location>
        <position position="143"/>
    </location>
    <ligand>
        <name>Zn(2+)</name>
        <dbReference type="ChEBI" id="CHEBI:29105"/>
        <label>2</label>
    </ligand>
</feature>
<dbReference type="UniPathway" id="UPA00034">
    <property type="reaction ID" value="UER00021"/>
</dbReference>
<dbReference type="PANTHER" id="PTHR43808">
    <property type="entry name" value="ACETYLORNITHINE DEACETYLASE"/>
    <property type="match status" value="1"/>
</dbReference>
<evidence type="ECO:0000256" key="7">
    <source>
        <dbReference type="ARBA" id="ARBA00022723"/>
    </source>
</evidence>
<comment type="caution">
    <text evidence="17">The sequence shown here is derived from an EMBL/GenBank/DDBJ whole genome shotgun (WGS) entry which is preliminary data.</text>
</comment>
<keyword evidence="6 15" id="KW-0028">Amino-acid biosynthesis</keyword>
<feature type="binding site" evidence="15">
    <location>
        <position position="108"/>
    </location>
    <ligand>
        <name>Zn(2+)</name>
        <dbReference type="ChEBI" id="CHEBI:29105"/>
        <label>1</label>
    </ligand>
</feature>
<feature type="active site" description="Proton acceptor" evidence="15">
    <location>
        <position position="142"/>
    </location>
</feature>
<evidence type="ECO:0000313" key="18">
    <source>
        <dbReference type="Proteomes" id="UP000586119"/>
    </source>
</evidence>
<keyword evidence="8 15" id="KW-0378">Hydrolase</keyword>
<feature type="domain" description="Peptidase M20 dimerisation" evidence="16">
    <location>
        <begin position="184"/>
        <end position="291"/>
    </location>
</feature>
<keyword evidence="12 15" id="KW-0170">Cobalt</keyword>
<evidence type="ECO:0000256" key="11">
    <source>
        <dbReference type="ARBA" id="ARBA00023154"/>
    </source>
</evidence>
<feature type="active site" evidence="15">
    <location>
        <position position="76"/>
    </location>
</feature>
<keyword evidence="11 15" id="KW-0457">Lysine biosynthesis</keyword>
<accession>A0A7Z0LKM3</accession>
<dbReference type="GO" id="GO:0009014">
    <property type="term" value="F:succinyl-diaminopimelate desuccinylase activity"/>
    <property type="evidence" value="ECO:0007669"/>
    <property type="project" value="UniProtKB-UniRule"/>
</dbReference>
<evidence type="ECO:0000313" key="17">
    <source>
        <dbReference type="EMBL" id="NYS60632.1"/>
    </source>
</evidence>
<feature type="binding site" evidence="15">
    <location>
        <position position="108"/>
    </location>
    <ligand>
        <name>Zn(2+)</name>
        <dbReference type="ChEBI" id="CHEBI:29105"/>
        <label>2</label>
    </ligand>
</feature>
<evidence type="ECO:0000256" key="2">
    <source>
        <dbReference type="ARBA" id="ARBA00006746"/>
    </source>
</evidence>
<dbReference type="Pfam" id="PF01546">
    <property type="entry name" value="Peptidase_M20"/>
    <property type="match status" value="1"/>
</dbReference>
<sequence length="394" mass="42500">MPITEAKALSPTLQLAFNLLSRASVTPDDEGCQDVMIERLAALDFHVERLPFGDVDNFWAVRGHHGPVLAFAGHTDVVPSGPPTRWEYPPFEPCIDEHGMLCGRGASDMKGSLAAMVTAVERFVAAHPDHDGRIAFLITSDEEGPAIDGTRAVVEHLRESHDRLDYCIVGEPSSTTRLGDVIKNGRRGSLGGVLHIKGVQGHVAYPHLARNPIHQAMPALDALANEHWDHGNAFFPATSFQVSNFRAGTGATNVIPGEVEVVFNLRFSTEVTHDELKARTHAILDAHGLEYDLDWTLNGEPFLTAEGALVDAAIQGVEAVTGKRPALSTSGGTSDGRFIATLGAQVVELGPLNDTIHKVNERIRAADLDDLSRIYEATLKALFVDGTGNTREHG</sequence>
<comment type="catalytic activity">
    <reaction evidence="14 15">
        <text>N-succinyl-(2S,6S)-2,6-diaminopimelate + H2O = (2S,6S)-2,6-diaminopimelate + succinate</text>
        <dbReference type="Rhea" id="RHEA:22608"/>
        <dbReference type="ChEBI" id="CHEBI:15377"/>
        <dbReference type="ChEBI" id="CHEBI:30031"/>
        <dbReference type="ChEBI" id="CHEBI:57609"/>
        <dbReference type="ChEBI" id="CHEBI:58087"/>
        <dbReference type="EC" id="3.5.1.18"/>
    </reaction>
</comment>
<dbReference type="GO" id="GO:0008270">
    <property type="term" value="F:zinc ion binding"/>
    <property type="evidence" value="ECO:0007669"/>
    <property type="project" value="UniProtKB-UniRule"/>
</dbReference>
<organism evidence="17 18">
    <name type="scientific">Vreelandella salicampi</name>
    <dbReference type="NCBI Taxonomy" id="1449798"/>
    <lineage>
        <taxon>Bacteria</taxon>
        <taxon>Pseudomonadati</taxon>
        <taxon>Pseudomonadota</taxon>
        <taxon>Gammaproteobacteria</taxon>
        <taxon>Oceanospirillales</taxon>
        <taxon>Halomonadaceae</taxon>
        <taxon>Vreelandella</taxon>
    </lineage>
</organism>
<dbReference type="Proteomes" id="UP000586119">
    <property type="component" value="Unassembled WGS sequence"/>
</dbReference>
<protein>
    <recommendedName>
        <fullName evidence="5 15">Succinyl-diaminopimelate desuccinylase</fullName>
        <shortName evidence="15">SDAP desuccinylase</shortName>
        <ecNumber evidence="4 15">3.5.1.18</ecNumber>
    </recommendedName>
    <alternativeName>
        <fullName evidence="13 15">N-succinyl-LL-2,6-diaminoheptanedioate amidohydrolase</fullName>
    </alternativeName>
</protein>
<dbReference type="PROSITE" id="PS00759">
    <property type="entry name" value="ARGE_DAPE_CPG2_2"/>
    <property type="match status" value="1"/>
</dbReference>
<comment type="function">
    <text evidence="15">Catalyzes the hydrolysis of N-succinyl-L,L-diaminopimelic acid (SDAP), forming succinate and LL-2,6-diaminopimelate (DAP), an intermediate involved in the bacterial biosynthesis of lysine and meso-diaminopimelic acid, an essential component of bacterial cell walls.</text>
</comment>
<dbReference type="CDD" id="cd03891">
    <property type="entry name" value="M20_DapE_proteobac"/>
    <property type="match status" value="1"/>
</dbReference>
<dbReference type="AlphaFoldDB" id="A0A7Z0LKM3"/>
<evidence type="ECO:0000256" key="6">
    <source>
        <dbReference type="ARBA" id="ARBA00022605"/>
    </source>
</evidence>
<dbReference type="NCBIfam" id="NF009557">
    <property type="entry name" value="PRK13009.1"/>
    <property type="match status" value="1"/>
</dbReference>
<dbReference type="EC" id="3.5.1.18" evidence="4 15"/>
<evidence type="ECO:0000256" key="15">
    <source>
        <dbReference type="HAMAP-Rule" id="MF_01690"/>
    </source>
</evidence>
<dbReference type="InterPro" id="IPR036264">
    <property type="entry name" value="Bact_exopeptidase_dim_dom"/>
</dbReference>
<comment type="subunit">
    <text evidence="3 15">Homodimer.</text>
</comment>